<keyword evidence="5" id="KW-1185">Reference proteome</keyword>
<evidence type="ECO:0000313" key="4">
    <source>
        <dbReference type="EMBL" id="ODR97090.1"/>
    </source>
</evidence>
<dbReference type="RefSeq" id="WP_069442114.1">
    <property type="nucleotide sequence ID" value="NZ_LPWF01000027.1"/>
</dbReference>
<feature type="compositionally biased region" description="Basic residues" evidence="1">
    <location>
        <begin position="305"/>
        <end position="317"/>
    </location>
</feature>
<dbReference type="OrthoDB" id="9811671at2"/>
<dbReference type="AlphaFoldDB" id="A0A1E3VU63"/>
<dbReference type="PANTHER" id="PTHR36919:SF2">
    <property type="entry name" value="BLL6627 PROTEIN"/>
    <property type="match status" value="1"/>
</dbReference>
<proteinExistence type="predicted"/>
<feature type="domain" description="DUF2147" evidence="3">
    <location>
        <begin position="33"/>
        <end position="152"/>
    </location>
</feature>
<dbReference type="STRING" id="1774969.AUC69_13365"/>
<feature type="signal peptide" evidence="2">
    <location>
        <begin position="1"/>
        <end position="26"/>
    </location>
</feature>
<feature type="chain" id="PRO_5009138607" description="DUF2147 domain-containing protein" evidence="2">
    <location>
        <begin position="27"/>
        <end position="317"/>
    </location>
</feature>
<accession>A0A1E3VU63</accession>
<dbReference type="InterPro" id="IPR019223">
    <property type="entry name" value="DUF2147"/>
</dbReference>
<protein>
    <recommendedName>
        <fullName evidence="3">DUF2147 domain-containing protein</fullName>
    </recommendedName>
</protein>
<name>A0A1E3VU63_9HYPH</name>
<dbReference type="EMBL" id="LPWF01000027">
    <property type="protein sequence ID" value="ODR97090.1"/>
    <property type="molecule type" value="Genomic_DNA"/>
</dbReference>
<dbReference type="PANTHER" id="PTHR36919">
    <property type="entry name" value="BLR1215 PROTEIN"/>
    <property type="match status" value="1"/>
</dbReference>
<reference evidence="4 5" key="1">
    <citation type="journal article" date="2016" name="Environ. Microbiol.">
        <title>New Methyloceanibacter diversity from North Sea sediments includes methanotroph containing solely the soluble methane monooxygenase.</title>
        <authorList>
            <person name="Vekeman B."/>
            <person name="Kerckhof F.M."/>
            <person name="Cremers G."/>
            <person name="de Vos P."/>
            <person name="Vandamme P."/>
            <person name="Boon N."/>
            <person name="Op den Camp H.J."/>
            <person name="Heylen K."/>
        </authorList>
    </citation>
    <scope>NUCLEOTIDE SEQUENCE [LARGE SCALE GENOMIC DNA]</scope>
    <source>
        <strain evidence="4 5">R-67175</strain>
    </source>
</reference>
<evidence type="ECO:0000256" key="2">
    <source>
        <dbReference type="SAM" id="SignalP"/>
    </source>
</evidence>
<sequence length="317" mass="33623">MKHHALTAATGLLIATVLVPTGHVQAASADPTGIWRKADQGERPGKIQLYRCGSGQRYLCAKIVWLQNPNDSKGRPLHDVRNENPSMRDRPILGLPIITGLAPAGPNVWKGNIYNPEDGNTYSATLTLVSRNQINLKGCKAWLLCGERTWLRTTLPKPEPAPEPQIEAKAEPEAAPQATVQPAAAEKSKLSDDEMLTPAVEHDTRPGYRFLNTSATAQTPVELSGENVPSMFAMTAPIAAEAEPVAKAAAPTTTAAAPAPKPQTMQATASATPRPSQTAPAASAAALPADESADPSAADVAAPTRRPRRRTSPKRRS</sequence>
<dbReference type="Gene3D" id="2.40.128.520">
    <property type="match status" value="1"/>
</dbReference>
<dbReference type="Pfam" id="PF09917">
    <property type="entry name" value="DUF2147"/>
    <property type="match status" value="1"/>
</dbReference>
<feature type="compositionally biased region" description="Low complexity" evidence="1">
    <location>
        <begin position="249"/>
        <end position="304"/>
    </location>
</feature>
<gene>
    <name evidence="4" type="ORF">AUC69_13365</name>
</gene>
<keyword evidence="2" id="KW-0732">Signal</keyword>
<evidence type="ECO:0000313" key="5">
    <source>
        <dbReference type="Proteomes" id="UP000094472"/>
    </source>
</evidence>
<evidence type="ECO:0000256" key="1">
    <source>
        <dbReference type="SAM" id="MobiDB-lite"/>
    </source>
</evidence>
<feature type="region of interest" description="Disordered" evidence="1">
    <location>
        <begin position="155"/>
        <end position="193"/>
    </location>
</feature>
<organism evidence="4 5">
    <name type="scientific">Methyloceanibacter superfactus</name>
    <dbReference type="NCBI Taxonomy" id="1774969"/>
    <lineage>
        <taxon>Bacteria</taxon>
        <taxon>Pseudomonadati</taxon>
        <taxon>Pseudomonadota</taxon>
        <taxon>Alphaproteobacteria</taxon>
        <taxon>Hyphomicrobiales</taxon>
        <taxon>Hyphomicrobiaceae</taxon>
        <taxon>Methyloceanibacter</taxon>
    </lineage>
</organism>
<evidence type="ECO:0000259" key="3">
    <source>
        <dbReference type="Pfam" id="PF09917"/>
    </source>
</evidence>
<feature type="compositionally biased region" description="Low complexity" evidence="1">
    <location>
        <begin position="173"/>
        <end position="185"/>
    </location>
</feature>
<comment type="caution">
    <text evidence="4">The sequence shown here is derived from an EMBL/GenBank/DDBJ whole genome shotgun (WGS) entry which is preliminary data.</text>
</comment>
<feature type="region of interest" description="Disordered" evidence="1">
    <location>
        <begin position="249"/>
        <end position="317"/>
    </location>
</feature>
<dbReference type="Proteomes" id="UP000094472">
    <property type="component" value="Unassembled WGS sequence"/>
</dbReference>